<feature type="region of interest" description="Disordered" evidence="1">
    <location>
        <begin position="1"/>
        <end position="196"/>
    </location>
</feature>
<comment type="caution">
    <text evidence="2">The sequence shown here is derived from an EMBL/GenBank/DDBJ whole genome shotgun (WGS) entry which is preliminary data.</text>
</comment>
<name>A0A6A3PQ40_9STRA</name>
<evidence type="ECO:0000313" key="2">
    <source>
        <dbReference type="EMBL" id="KAE9062076.1"/>
    </source>
</evidence>
<feature type="non-terminal residue" evidence="2">
    <location>
        <position position="249"/>
    </location>
</feature>
<reference evidence="2 3" key="1">
    <citation type="submission" date="2018-08" db="EMBL/GenBank/DDBJ databases">
        <title>Genomic investigation of the strawberry pathogen Phytophthora fragariae indicates pathogenicity is determined by transcriptional variation in three key races.</title>
        <authorList>
            <person name="Adams T.M."/>
            <person name="Armitage A.D."/>
            <person name="Sobczyk M.K."/>
            <person name="Bates H.J."/>
            <person name="Dunwell J.M."/>
            <person name="Nellist C.F."/>
            <person name="Harrison R.J."/>
        </authorList>
    </citation>
    <scope>NUCLEOTIDE SEQUENCE [LARGE SCALE GENOMIC DNA]</scope>
    <source>
        <strain evidence="2 3">NOV-5</strain>
    </source>
</reference>
<organism evidence="2 3">
    <name type="scientific">Phytophthora fragariae</name>
    <dbReference type="NCBI Taxonomy" id="53985"/>
    <lineage>
        <taxon>Eukaryota</taxon>
        <taxon>Sar</taxon>
        <taxon>Stramenopiles</taxon>
        <taxon>Oomycota</taxon>
        <taxon>Peronosporomycetes</taxon>
        <taxon>Peronosporales</taxon>
        <taxon>Peronosporaceae</taxon>
        <taxon>Phytophthora</taxon>
    </lineage>
</organism>
<dbReference type="Proteomes" id="UP000440732">
    <property type="component" value="Unassembled WGS sequence"/>
</dbReference>
<evidence type="ECO:0000313" key="3">
    <source>
        <dbReference type="Proteomes" id="UP000440732"/>
    </source>
</evidence>
<protein>
    <submittedName>
        <fullName evidence="2">Uncharacterized protein</fullName>
    </submittedName>
</protein>
<accession>A0A6A3PQ40</accession>
<feature type="compositionally biased region" description="Basic and acidic residues" evidence="1">
    <location>
        <begin position="154"/>
        <end position="164"/>
    </location>
</feature>
<feature type="compositionally biased region" description="Polar residues" evidence="1">
    <location>
        <begin position="36"/>
        <end position="52"/>
    </location>
</feature>
<proteinExistence type="predicted"/>
<sequence>MGQNVDLPDPSGLAQHALSDSAGPRRTRKTQRTTTASFAARNTPSSRSQSPARKSPVGGAMVDEEGDVGSIGGESPDPPPIDRSDEGASSAEEGSPDPDDADAPPAEEASPEDEASPGQEDDANEEMLAALSRSRSTSPQLFDLCPSDDSGDAEPDRASDDRQGGDLPADEDDTSAGQDNSTEIDEDDEASLPSTTVPRGLWIPGYRVHRLFRTADVTPWDVDKVSHQLAVEIDVPALTSLLLDVSAWL</sequence>
<dbReference type="AlphaFoldDB" id="A0A6A3PQ40"/>
<gene>
    <name evidence="2" type="ORF">PF006_g31242</name>
</gene>
<feature type="compositionally biased region" description="Acidic residues" evidence="1">
    <location>
        <begin position="109"/>
        <end position="125"/>
    </location>
</feature>
<evidence type="ECO:0000256" key="1">
    <source>
        <dbReference type="SAM" id="MobiDB-lite"/>
    </source>
</evidence>
<dbReference type="EMBL" id="QXGA01006756">
    <property type="protein sequence ID" value="KAE9062076.1"/>
    <property type="molecule type" value="Genomic_DNA"/>
</dbReference>